<dbReference type="KEGG" id="acht:bsdcttw_39650"/>
<evidence type="ECO:0000256" key="3">
    <source>
        <dbReference type="ARBA" id="ARBA00022960"/>
    </source>
</evidence>
<keyword evidence="3 6" id="KW-0133">Cell shape</keyword>
<dbReference type="EMBL" id="AP023368">
    <property type="protein sequence ID" value="BCK00925.1"/>
    <property type="molecule type" value="Genomic_DNA"/>
</dbReference>
<feature type="domain" description="L,D-TPase catalytic" evidence="9">
    <location>
        <begin position="353"/>
        <end position="472"/>
    </location>
</feature>
<dbReference type="InterPro" id="IPR038054">
    <property type="entry name" value="LD_TPept-like_central_sf"/>
</dbReference>
<reference evidence="10 11" key="1">
    <citation type="submission" date="2020-08" db="EMBL/GenBank/DDBJ databases">
        <title>Draft genome sequencing of an Anaerocolumna strain isolated from anoxic soil subjected to BSD treatment.</title>
        <authorList>
            <person name="Uek A."/>
            <person name="Tonouchi A."/>
        </authorList>
    </citation>
    <scope>NUCLEOTIDE SEQUENCE [LARGE SCALE GENOMIC DNA]</scope>
    <source>
        <strain evidence="10 11">CTTW</strain>
    </source>
</reference>
<protein>
    <recommendedName>
        <fullName evidence="9">L,D-TPase catalytic domain-containing protein</fullName>
    </recommendedName>
</protein>
<keyword evidence="4 6" id="KW-0573">Peptidoglycan synthesis</keyword>
<dbReference type="GO" id="GO:0018104">
    <property type="term" value="P:peptidoglycan-protein cross-linking"/>
    <property type="evidence" value="ECO:0007669"/>
    <property type="project" value="TreeGrafter"/>
</dbReference>
<feature type="transmembrane region" description="Helical" evidence="8">
    <location>
        <begin position="21"/>
        <end position="44"/>
    </location>
</feature>
<dbReference type="AlphaFoldDB" id="A0A7I8DUB3"/>
<dbReference type="GO" id="GO:0008360">
    <property type="term" value="P:regulation of cell shape"/>
    <property type="evidence" value="ECO:0007669"/>
    <property type="project" value="UniProtKB-UniRule"/>
</dbReference>
<evidence type="ECO:0000256" key="2">
    <source>
        <dbReference type="ARBA" id="ARBA00022679"/>
    </source>
</evidence>
<evidence type="ECO:0000256" key="4">
    <source>
        <dbReference type="ARBA" id="ARBA00022984"/>
    </source>
</evidence>
<evidence type="ECO:0000256" key="1">
    <source>
        <dbReference type="ARBA" id="ARBA00004752"/>
    </source>
</evidence>
<keyword evidence="11" id="KW-1185">Reference proteome</keyword>
<dbReference type="PANTHER" id="PTHR30582:SF33">
    <property type="entry name" value="EXPORTED PROTEIN"/>
    <property type="match status" value="1"/>
</dbReference>
<dbReference type="PROSITE" id="PS52029">
    <property type="entry name" value="LD_TPASE"/>
    <property type="match status" value="1"/>
</dbReference>
<evidence type="ECO:0000256" key="8">
    <source>
        <dbReference type="SAM" id="Phobius"/>
    </source>
</evidence>
<evidence type="ECO:0000313" key="11">
    <source>
        <dbReference type="Proteomes" id="UP000515703"/>
    </source>
</evidence>
<dbReference type="InterPro" id="IPR038063">
    <property type="entry name" value="Transpep_catalytic_dom"/>
</dbReference>
<proteinExistence type="predicted"/>
<reference evidence="10 11" key="2">
    <citation type="submission" date="2020-08" db="EMBL/GenBank/DDBJ databases">
        <authorList>
            <person name="Ueki A."/>
            <person name="Tonouchi A."/>
        </authorList>
    </citation>
    <scope>NUCLEOTIDE SEQUENCE [LARGE SCALE GENOMIC DNA]</scope>
    <source>
        <strain evidence="10 11">CTTW</strain>
    </source>
</reference>
<dbReference type="Pfam" id="PF03734">
    <property type="entry name" value="YkuD"/>
    <property type="match status" value="1"/>
</dbReference>
<evidence type="ECO:0000256" key="5">
    <source>
        <dbReference type="ARBA" id="ARBA00023316"/>
    </source>
</evidence>
<feature type="active site" description="Proton donor/acceptor" evidence="6">
    <location>
        <position position="427"/>
    </location>
</feature>
<evidence type="ECO:0000259" key="9">
    <source>
        <dbReference type="PROSITE" id="PS52029"/>
    </source>
</evidence>
<sequence>MNELTNKNSSNKEKGSLAKKALLYGGVAVAVPLLIIYLFLAFYYKSHFYHNTTINGVNVSGMTEAQAEAAINEEVESYVLTIKERNDLTEKLHGEDIGLNTVYDEKLSDLLLTQNSYTWPAALLKAHKITLKAALLYSDELLTEYFDGLKSFASDYDIAPVNAHISDYGDKGYEIVPENQGAKVNRDKMFEAVKAAILSLKTELSLEEAGVYEKPTIFSDNADLKKALDKMNKMAGSVITYHFGDVTEVLDGKKISKWLAVDDNMKVTLDENGVKEYVDYIGKNYNSFGRVRTFKTSYGDVLKIKGGDYGWWLDRVTEKSDLLKLIKNGQQIERKPAYFQTAQQYGTDDIGNTYVEVNLTAQHLFFYKEGKLILESDFVSGNLSKNNGTPVGTYPVQYKENDATLVGEDYATPVKYWMPFNRNIGFHDAPWRYSFGGKIYMTNGSHGCINMPPSNAKKMFENIKRGVAVVVYELPGTESYNKKDDDSLVNKTPADKNNGTEDTGSSQGE</sequence>
<dbReference type="Gene3D" id="3.10.20.800">
    <property type="match status" value="1"/>
</dbReference>
<dbReference type="InterPro" id="IPR022029">
    <property type="entry name" value="YoaR-like_PG-bd"/>
</dbReference>
<evidence type="ECO:0000256" key="6">
    <source>
        <dbReference type="PROSITE-ProRule" id="PRU01373"/>
    </source>
</evidence>
<dbReference type="RefSeq" id="WP_185256551.1">
    <property type="nucleotide sequence ID" value="NZ_AP023368.1"/>
</dbReference>
<dbReference type="GO" id="GO:0005576">
    <property type="term" value="C:extracellular region"/>
    <property type="evidence" value="ECO:0007669"/>
    <property type="project" value="TreeGrafter"/>
</dbReference>
<dbReference type="UniPathway" id="UPA00219"/>
<dbReference type="InterPro" id="IPR050979">
    <property type="entry name" value="LD-transpeptidase"/>
</dbReference>
<organism evidence="10 11">
    <name type="scientific">Anaerocolumna chitinilytica</name>
    <dbReference type="NCBI Taxonomy" id="1727145"/>
    <lineage>
        <taxon>Bacteria</taxon>
        <taxon>Bacillati</taxon>
        <taxon>Bacillota</taxon>
        <taxon>Clostridia</taxon>
        <taxon>Lachnospirales</taxon>
        <taxon>Lachnospiraceae</taxon>
        <taxon>Anaerocolumna</taxon>
    </lineage>
</organism>
<keyword evidence="8" id="KW-0472">Membrane</keyword>
<feature type="region of interest" description="Disordered" evidence="7">
    <location>
        <begin position="479"/>
        <end position="509"/>
    </location>
</feature>
<dbReference type="Proteomes" id="UP000515703">
    <property type="component" value="Chromosome"/>
</dbReference>
<keyword evidence="5 6" id="KW-0961">Cell wall biogenesis/degradation</keyword>
<dbReference type="Pfam" id="PF12229">
    <property type="entry name" value="PG_binding_4"/>
    <property type="match status" value="2"/>
</dbReference>
<comment type="pathway">
    <text evidence="1 6">Cell wall biogenesis; peptidoglycan biosynthesis.</text>
</comment>
<dbReference type="PANTHER" id="PTHR30582">
    <property type="entry name" value="L,D-TRANSPEPTIDASE"/>
    <property type="match status" value="1"/>
</dbReference>
<dbReference type="CDD" id="cd16913">
    <property type="entry name" value="YkuD_like"/>
    <property type="match status" value="1"/>
</dbReference>
<evidence type="ECO:0000313" key="10">
    <source>
        <dbReference type="EMBL" id="BCK00925.1"/>
    </source>
</evidence>
<dbReference type="SUPFAM" id="SSF143985">
    <property type="entry name" value="L,D-transpeptidase pre-catalytic domain-like"/>
    <property type="match status" value="1"/>
</dbReference>
<keyword evidence="2" id="KW-0808">Transferase</keyword>
<dbReference type="Gene3D" id="2.40.440.10">
    <property type="entry name" value="L,D-transpeptidase catalytic domain-like"/>
    <property type="match status" value="1"/>
</dbReference>
<feature type="compositionally biased region" description="Polar residues" evidence="7">
    <location>
        <begin position="495"/>
        <end position="509"/>
    </location>
</feature>
<accession>A0A7I8DUB3</accession>
<gene>
    <name evidence="10" type="ORF">bsdcttw_39650</name>
</gene>
<dbReference type="SUPFAM" id="SSF141523">
    <property type="entry name" value="L,D-transpeptidase catalytic domain-like"/>
    <property type="match status" value="1"/>
</dbReference>
<dbReference type="GO" id="GO:0071555">
    <property type="term" value="P:cell wall organization"/>
    <property type="evidence" value="ECO:0007669"/>
    <property type="project" value="UniProtKB-UniRule"/>
</dbReference>
<evidence type="ECO:0000256" key="7">
    <source>
        <dbReference type="SAM" id="MobiDB-lite"/>
    </source>
</evidence>
<dbReference type="GO" id="GO:0071972">
    <property type="term" value="F:peptidoglycan L,D-transpeptidase activity"/>
    <property type="evidence" value="ECO:0007669"/>
    <property type="project" value="TreeGrafter"/>
</dbReference>
<name>A0A7I8DUB3_9FIRM</name>
<keyword evidence="8" id="KW-1133">Transmembrane helix</keyword>
<dbReference type="InterPro" id="IPR005490">
    <property type="entry name" value="LD_TPept_cat_dom"/>
</dbReference>
<feature type="active site" description="Nucleophile" evidence="6">
    <location>
        <position position="448"/>
    </location>
</feature>
<dbReference type="GO" id="GO:0016740">
    <property type="term" value="F:transferase activity"/>
    <property type="evidence" value="ECO:0007669"/>
    <property type="project" value="UniProtKB-KW"/>
</dbReference>
<keyword evidence="8" id="KW-0812">Transmembrane</keyword>